<dbReference type="AlphaFoldDB" id="A0AAW2VHL9"/>
<reference evidence="2" key="2">
    <citation type="journal article" date="2024" name="Plant">
        <title>Genomic evolution and insights into agronomic trait innovations of Sesamum species.</title>
        <authorList>
            <person name="Miao H."/>
            <person name="Wang L."/>
            <person name="Qu L."/>
            <person name="Liu H."/>
            <person name="Sun Y."/>
            <person name="Le M."/>
            <person name="Wang Q."/>
            <person name="Wei S."/>
            <person name="Zheng Y."/>
            <person name="Lin W."/>
            <person name="Duan Y."/>
            <person name="Cao H."/>
            <person name="Xiong S."/>
            <person name="Wang X."/>
            <person name="Wei L."/>
            <person name="Li C."/>
            <person name="Ma Q."/>
            <person name="Ju M."/>
            <person name="Zhao R."/>
            <person name="Li G."/>
            <person name="Mu C."/>
            <person name="Tian Q."/>
            <person name="Mei H."/>
            <person name="Zhang T."/>
            <person name="Gao T."/>
            <person name="Zhang H."/>
        </authorList>
    </citation>
    <scope>NUCLEOTIDE SEQUENCE</scope>
    <source>
        <strain evidence="2">KEN1</strain>
    </source>
</reference>
<name>A0AAW2VHL9_9LAMI</name>
<protein>
    <submittedName>
        <fullName evidence="2">Uncharacterized protein</fullName>
    </submittedName>
</protein>
<evidence type="ECO:0000313" key="2">
    <source>
        <dbReference type="EMBL" id="KAL0428429.1"/>
    </source>
</evidence>
<comment type="caution">
    <text evidence="2">The sequence shown here is derived from an EMBL/GenBank/DDBJ whole genome shotgun (WGS) entry which is preliminary data.</text>
</comment>
<reference evidence="2" key="1">
    <citation type="submission" date="2020-06" db="EMBL/GenBank/DDBJ databases">
        <authorList>
            <person name="Li T."/>
            <person name="Hu X."/>
            <person name="Zhang T."/>
            <person name="Song X."/>
            <person name="Zhang H."/>
            <person name="Dai N."/>
            <person name="Sheng W."/>
            <person name="Hou X."/>
            <person name="Wei L."/>
        </authorList>
    </citation>
    <scope>NUCLEOTIDE SEQUENCE</scope>
    <source>
        <strain evidence="2">KEN1</strain>
        <tissue evidence="2">Leaf</tissue>
    </source>
</reference>
<proteinExistence type="predicted"/>
<sequence length="141" mass="15007">MFIKLIHDQVSGNLRGRAAATAPPTRSSKDSLTSSDSNAKRPAIMTLGASSKCAKLSSMGALPISFTRQATTPRPPTLPPPRDSGTKVNRLMWGAPFSSSGGEVSFSMGCPKEEIGGHGGASVDRKCKVERCQERDRGRYL</sequence>
<dbReference type="EMBL" id="JACGWN010000010">
    <property type="protein sequence ID" value="KAL0428429.1"/>
    <property type="molecule type" value="Genomic_DNA"/>
</dbReference>
<evidence type="ECO:0000256" key="1">
    <source>
        <dbReference type="SAM" id="MobiDB-lite"/>
    </source>
</evidence>
<feature type="region of interest" description="Disordered" evidence="1">
    <location>
        <begin position="14"/>
        <end position="42"/>
    </location>
</feature>
<feature type="compositionally biased region" description="Pro residues" evidence="1">
    <location>
        <begin position="73"/>
        <end position="82"/>
    </location>
</feature>
<organism evidence="2">
    <name type="scientific">Sesamum latifolium</name>
    <dbReference type="NCBI Taxonomy" id="2727402"/>
    <lineage>
        <taxon>Eukaryota</taxon>
        <taxon>Viridiplantae</taxon>
        <taxon>Streptophyta</taxon>
        <taxon>Embryophyta</taxon>
        <taxon>Tracheophyta</taxon>
        <taxon>Spermatophyta</taxon>
        <taxon>Magnoliopsida</taxon>
        <taxon>eudicotyledons</taxon>
        <taxon>Gunneridae</taxon>
        <taxon>Pentapetalae</taxon>
        <taxon>asterids</taxon>
        <taxon>lamiids</taxon>
        <taxon>Lamiales</taxon>
        <taxon>Pedaliaceae</taxon>
        <taxon>Sesamum</taxon>
    </lineage>
</organism>
<feature type="region of interest" description="Disordered" evidence="1">
    <location>
        <begin position="66"/>
        <end position="87"/>
    </location>
</feature>
<gene>
    <name evidence="2" type="ORF">Slati_3017700</name>
</gene>
<feature type="compositionally biased region" description="Low complexity" evidence="1">
    <location>
        <begin position="17"/>
        <end position="37"/>
    </location>
</feature>
<accession>A0AAW2VHL9</accession>